<dbReference type="Proteomes" id="UP000887577">
    <property type="component" value="Unplaced"/>
</dbReference>
<feature type="compositionally biased region" description="Low complexity" evidence="1">
    <location>
        <begin position="175"/>
        <end position="184"/>
    </location>
</feature>
<feature type="compositionally biased region" description="Basic residues" evidence="1">
    <location>
        <begin position="678"/>
        <end position="691"/>
    </location>
</feature>
<sequence>MLHRRFQRSPSHRSTPDHERRRDRRGGGGGDYNNESRDDRTRTTSTAHRRGGSRSREVERSRRERSASSISSTSNHSDGEIQIKRKIELPRHKSQDAGRREHGDGTPSVRRSSIDPPPIAPQLETSISDTSLPLSSSPKPSHGHNDKHHQEAPHSTHPRKEHLPGHVEKRLSSGSHSNPSAVPAPSHPHHSHKLPKQLPHVSATNSKSYHCKAFNRSFRIPEMDPRKFPYPKKDIHRLILPNIVEFDKRHNHRKPSSHFALPPLNLSDAPRGRLSSSSSNSAAPKEIHSRVAERLEKFKTIPKEKSALKISIPPTNNNNNTATNINDTIQQTLSAVSLKSPMMLSSPTVTTTTNRRLSGLGNSAGAPPTPSPVARQHSLTIPTGQGHHNQQSSHPLLSPMSGGTNSALSTPKGCTTTSAVSPHVPIYTPSTQMASLLQGAKMSAPHHLPNQPLHISNRERSLSINQMRAQSSTPSSKATTPSTPFNSSNKFGANTPQTPDKTPSLPRPRLATTIGASAGMIQKDIASSLSTKQPHQQQQQQPGMLRKSDKKPSLQSIPTTPTTPASAFKNRDLSVFGSFKNEKLRRDSSTSSSTPIKKTSKFDRSNTMMNLTDKKIKKKKKKDDAEPVAPEQDPYLALLMSGNRDREKEKEREKRKAEKKEAKRKLKELEAQKEKERIKKRREKEKKKKKHHEEGGSGESDASSDSVAAAGMVKIFEIIK</sequence>
<feature type="region of interest" description="Disordered" evidence="1">
    <location>
        <begin position="528"/>
        <end position="708"/>
    </location>
</feature>
<feature type="compositionally biased region" description="Basic and acidic residues" evidence="1">
    <location>
        <begin position="77"/>
        <end position="104"/>
    </location>
</feature>
<feature type="compositionally biased region" description="Low complexity" evidence="1">
    <location>
        <begin position="533"/>
        <end position="542"/>
    </location>
</feature>
<organism evidence="2 3">
    <name type="scientific">Panagrolaimus superbus</name>
    <dbReference type="NCBI Taxonomy" id="310955"/>
    <lineage>
        <taxon>Eukaryota</taxon>
        <taxon>Metazoa</taxon>
        <taxon>Ecdysozoa</taxon>
        <taxon>Nematoda</taxon>
        <taxon>Chromadorea</taxon>
        <taxon>Rhabditida</taxon>
        <taxon>Tylenchina</taxon>
        <taxon>Panagrolaimomorpha</taxon>
        <taxon>Panagrolaimoidea</taxon>
        <taxon>Panagrolaimidae</taxon>
        <taxon>Panagrolaimus</taxon>
    </lineage>
</organism>
<feature type="region of interest" description="Disordered" evidence="1">
    <location>
        <begin position="465"/>
        <end position="510"/>
    </location>
</feature>
<evidence type="ECO:0000313" key="3">
    <source>
        <dbReference type="WBParaSite" id="PSU_v2.g16918.t1"/>
    </source>
</evidence>
<feature type="compositionally biased region" description="Polar residues" evidence="1">
    <location>
        <begin position="485"/>
        <end position="501"/>
    </location>
</feature>
<feature type="region of interest" description="Disordered" evidence="1">
    <location>
        <begin position="253"/>
        <end position="287"/>
    </location>
</feature>
<feature type="region of interest" description="Disordered" evidence="1">
    <location>
        <begin position="344"/>
        <end position="422"/>
    </location>
</feature>
<feature type="compositionally biased region" description="Low complexity" evidence="1">
    <location>
        <begin position="125"/>
        <end position="140"/>
    </location>
</feature>
<protein>
    <submittedName>
        <fullName evidence="3">Uncharacterized protein</fullName>
    </submittedName>
</protein>
<evidence type="ECO:0000256" key="1">
    <source>
        <dbReference type="SAM" id="MobiDB-lite"/>
    </source>
</evidence>
<accession>A0A914YDS9</accession>
<evidence type="ECO:0000313" key="2">
    <source>
        <dbReference type="Proteomes" id="UP000887577"/>
    </source>
</evidence>
<name>A0A914YDS9_9BILA</name>
<feature type="compositionally biased region" description="Low complexity" evidence="1">
    <location>
        <begin position="699"/>
        <end position="708"/>
    </location>
</feature>
<feature type="compositionally biased region" description="Low complexity" evidence="1">
    <location>
        <begin position="471"/>
        <end position="484"/>
    </location>
</feature>
<feature type="compositionally biased region" description="Low complexity" evidence="1">
    <location>
        <begin position="67"/>
        <end position="76"/>
    </location>
</feature>
<feature type="compositionally biased region" description="Basic and acidic residues" evidence="1">
    <location>
        <begin position="161"/>
        <end position="171"/>
    </location>
</feature>
<feature type="compositionally biased region" description="Polar residues" evidence="1">
    <location>
        <begin position="344"/>
        <end position="356"/>
    </location>
</feature>
<keyword evidence="2" id="KW-1185">Reference proteome</keyword>
<feature type="compositionally biased region" description="Basic and acidic residues" evidence="1">
    <location>
        <begin position="54"/>
        <end position="66"/>
    </location>
</feature>
<feature type="compositionally biased region" description="Basic and acidic residues" evidence="1">
    <location>
        <begin position="643"/>
        <end position="677"/>
    </location>
</feature>
<proteinExistence type="predicted"/>
<dbReference type="WBParaSite" id="PSU_v2.g16918.t1">
    <property type="protein sequence ID" value="PSU_v2.g16918.t1"/>
    <property type="gene ID" value="PSU_v2.g16918"/>
</dbReference>
<feature type="region of interest" description="Disordered" evidence="1">
    <location>
        <begin position="1"/>
        <end position="205"/>
    </location>
</feature>
<dbReference type="AlphaFoldDB" id="A0A914YDS9"/>
<feature type="compositionally biased region" description="Basic residues" evidence="1">
    <location>
        <begin position="1"/>
        <end position="11"/>
    </location>
</feature>
<feature type="compositionally biased region" description="Polar residues" evidence="1">
    <location>
        <begin position="377"/>
        <end position="420"/>
    </location>
</feature>
<reference evidence="3" key="1">
    <citation type="submission" date="2022-11" db="UniProtKB">
        <authorList>
            <consortium name="WormBaseParasite"/>
        </authorList>
    </citation>
    <scope>IDENTIFICATION</scope>
</reference>